<sequence length="350" mass="39619">MGVDVRDYIQSRIEGLTEDSQEFYSQVPGQANDFDTWSALKLILHSATVNMYTTVLAQNDYYDDLYYIDALAGSGVSQYDAENQCFLGSPLIAAKDAHIPFKKMYFVENDSDHAEALEHRLEYAFSQKGDKYTEPEQWEVIPRDANEAIPDIINGMWRSFRNNDDGLNYLCFIDNQGMDVKWPAIEELTPKPYGDLLINLPTSQAIGRNVGANPETVGEFYGCDLTSVDIPDRGMREFMRDLYLDQLQDRNRPVQVNTKVEADVGSYYYDMIYATRDIRGGNGYEQTIKYVRDFIEQVHSGDVDRILEVLDGSQSSLSSYLPDDDEGISEELAEESSDGDSGQTALGEFQ</sequence>
<feature type="region of interest" description="Disordered" evidence="1">
    <location>
        <begin position="316"/>
        <end position="350"/>
    </location>
</feature>
<dbReference type="Proteomes" id="UP000452321">
    <property type="component" value="Unassembled WGS sequence"/>
</dbReference>
<evidence type="ECO:0000256" key="1">
    <source>
        <dbReference type="SAM" id="MobiDB-lite"/>
    </source>
</evidence>
<dbReference type="InterPro" id="IPR031009">
    <property type="entry name" value="Tcm_partner"/>
</dbReference>
<proteinExistence type="predicted"/>
<dbReference type="RefSeq" id="WP_159359137.1">
    <property type="nucleotide sequence ID" value="NZ_WMFC01000028.1"/>
</dbReference>
<evidence type="ECO:0000313" key="3">
    <source>
        <dbReference type="Proteomes" id="UP000452321"/>
    </source>
</evidence>
<comment type="caution">
    <text evidence="2">The sequence shown here is derived from an EMBL/GenBank/DDBJ whole genome shotgun (WGS) entry which is preliminary data.</text>
</comment>
<gene>
    <name evidence="2" type="primary">tcmP</name>
    <name evidence="2" type="ORF">GLW30_14845</name>
</gene>
<organism evidence="2 3">
    <name type="scientific">Halorubrum distributum</name>
    <dbReference type="NCBI Taxonomy" id="29283"/>
    <lineage>
        <taxon>Archaea</taxon>
        <taxon>Methanobacteriati</taxon>
        <taxon>Methanobacteriota</taxon>
        <taxon>Stenosarchaea group</taxon>
        <taxon>Halobacteria</taxon>
        <taxon>Halobacteriales</taxon>
        <taxon>Haloferacaceae</taxon>
        <taxon>Halorubrum</taxon>
        <taxon>Halorubrum distributum group</taxon>
    </lineage>
</organism>
<dbReference type="AlphaFoldDB" id="A0A6B1INZ8"/>
<reference evidence="2 3" key="1">
    <citation type="submission" date="2019-11" db="EMBL/GenBank/DDBJ databases">
        <title>Genome sequences of 17 halophilic strains isolated from different environments.</title>
        <authorList>
            <person name="Furrow R.E."/>
        </authorList>
    </citation>
    <scope>NUCLEOTIDE SEQUENCE [LARGE SCALE GENOMIC DNA]</scope>
    <source>
        <strain evidence="2 3">22502_06_Cabo</strain>
    </source>
</reference>
<protein>
    <submittedName>
        <fullName evidence="2">Three-Cys-motif partner protein TcmP</fullName>
    </submittedName>
</protein>
<dbReference type="EMBL" id="WMFC01000028">
    <property type="protein sequence ID" value="MYL69000.1"/>
    <property type="molecule type" value="Genomic_DNA"/>
</dbReference>
<dbReference type="NCBIfam" id="TIGR04474">
    <property type="entry name" value="tcm_partner"/>
    <property type="match status" value="1"/>
</dbReference>
<feature type="compositionally biased region" description="Acidic residues" evidence="1">
    <location>
        <begin position="322"/>
        <end position="338"/>
    </location>
</feature>
<name>A0A6B1INZ8_9EURY</name>
<evidence type="ECO:0000313" key="2">
    <source>
        <dbReference type="EMBL" id="MYL69000.1"/>
    </source>
</evidence>
<accession>A0A6B1INZ8</accession>